<organism evidence="2 3">
    <name type="scientific">Thielaviopsis punctulata</name>
    <dbReference type="NCBI Taxonomy" id="72032"/>
    <lineage>
        <taxon>Eukaryota</taxon>
        <taxon>Fungi</taxon>
        <taxon>Dikarya</taxon>
        <taxon>Ascomycota</taxon>
        <taxon>Pezizomycotina</taxon>
        <taxon>Sordariomycetes</taxon>
        <taxon>Hypocreomycetidae</taxon>
        <taxon>Microascales</taxon>
        <taxon>Ceratocystidaceae</taxon>
        <taxon>Thielaviopsis</taxon>
    </lineage>
</organism>
<evidence type="ECO:0000256" key="1">
    <source>
        <dbReference type="SAM" id="MobiDB-lite"/>
    </source>
</evidence>
<name>A0A0F4ZJU2_9PEZI</name>
<feature type="region of interest" description="Disordered" evidence="1">
    <location>
        <begin position="1"/>
        <end position="22"/>
    </location>
</feature>
<keyword evidence="3" id="KW-1185">Reference proteome</keyword>
<evidence type="ECO:0000313" key="3">
    <source>
        <dbReference type="Proteomes" id="UP000033483"/>
    </source>
</evidence>
<feature type="compositionally biased region" description="Polar residues" evidence="1">
    <location>
        <begin position="416"/>
        <end position="430"/>
    </location>
</feature>
<evidence type="ECO:0000313" key="2">
    <source>
        <dbReference type="EMBL" id="KKA30797.1"/>
    </source>
</evidence>
<proteinExistence type="predicted"/>
<feature type="non-terminal residue" evidence="2">
    <location>
        <position position="1"/>
    </location>
</feature>
<feature type="region of interest" description="Disordered" evidence="1">
    <location>
        <begin position="289"/>
        <end position="343"/>
    </location>
</feature>
<sequence>PLIPSSDKNLSPHFGPPKKKNNLERMTSVGAAAAARSSAAQLLSSCTVFVKVSPLPITFAERRAVLHAMKKHGRIEVFKKLPVSDEAVAAHCQDSNHSPAAFISVAATVEAAQKLVAASPLTYDLLTTPPSGSNITPEPTVMPTLPQHIAEKQARQHGGPSAPAPGTTPPPNEERRQFVVHMFPSPNYNHNYRISNSPFYGPWKSNPYRKQPVIDALVKNIPRNVRQAGLAEWEHLDSELEELVTVDLSATDMWAERARKRHEAEEQPEVYKGLLKLQQEVEELRRQRILGQSVDDEPEEEEAEEEETESPDDQPPDQWLDSHTKGIRETKKSEKTAKSTVSVQGVVETTSAQDAVGVVAQDSVAAEAHDREVAATATYENPDAASTEPEVVPALEATAFFKQTLEQVEKMEAEKQAQNSAAEVASQLSEAAQADARDAVDRSKPDA</sequence>
<dbReference type="OrthoDB" id="5367448at2759"/>
<reference evidence="2 3" key="1">
    <citation type="submission" date="2015-03" db="EMBL/GenBank/DDBJ databases">
        <authorList>
            <person name="Radwan O."/>
            <person name="Al-Naeli F.A."/>
            <person name="Rendon G.A."/>
            <person name="Fields C."/>
        </authorList>
    </citation>
    <scope>NUCLEOTIDE SEQUENCE [LARGE SCALE GENOMIC DNA]</scope>
    <source>
        <strain evidence="2">CR-DP1</strain>
    </source>
</reference>
<dbReference type="AlphaFoldDB" id="A0A0F4ZJU2"/>
<dbReference type="EMBL" id="LAEV01000249">
    <property type="protein sequence ID" value="KKA30797.1"/>
    <property type="molecule type" value="Genomic_DNA"/>
</dbReference>
<feature type="compositionally biased region" description="Basic and acidic residues" evidence="1">
    <location>
        <begin position="435"/>
        <end position="447"/>
    </location>
</feature>
<feature type="region of interest" description="Disordered" evidence="1">
    <location>
        <begin position="152"/>
        <end position="174"/>
    </location>
</feature>
<feature type="region of interest" description="Disordered" evidence="1">
    <location>
        <begin position="411"/>
        <end position="447"/>
    </location>
</feature>
<accession>A0A0F4ZJU2</accession>
<dbReference type="Proteomes" id="UP000033483">
    <property type="component" value="Unassembled WGS sequence"/>
</dbReference>
<feature type="compositionally biased region" description="Pro residues" evidence="1">
    <location>
        <begin position="162"/>
        <end position="171"/>
    </location>
</feature>
<feature type="compositionally biased region" description="Basic and acidic residues" evidence="1">
    <location>
        <begin position="320"/>
        <end position="337"/>
    </location>
</feature>
<protein>
    <submittedName>
        <fullName evidence="2">Uncharacterized protein</fullName>
    </submittedName>
</protein>
<comment type="caution">
    <text evidence="2">The sequence shown here is derived from an EMBL/GenBank/DDBJ whole genome shotgun (WGS) entry which is preliminary data.</text>
</comment>
<gene>
    <name evidence="2" type="ORF">TD95_005248</name>
</gene>
<feature type="compositionally biased region" description="Acidic residues" evidence="1">
    <location>
        <begin position="294"/>
        <end position="315"/>
    </location>
</feature>